<organism evidence="1">
    <name type="scientific">uncultured Caudovirales phage</name>
    <dbReference type="NCBI Taxonomy" id="2100421"/>
    <lineage>
        <taxon>Viruses</taxon>
        <taxon>Duplodnaviria</taxon>
        <taxon>Heunggongvirae</taxon>
        <taxon>Uroviricota</taxon>
        <taxon>Caudoviricetes</taxon>
        <taxon>Peduoviridae</taxon>
        <taxon>Maltschvirus</taxon>
        <taxon>Maltschvirus maltsch</taxon>
    </lineage>
</organism>
<dbReference type="InterPro" id="IPR010064">
    <property type="entry name" value="HK97-gp10_tail"/>
</dbReference>
<dbReference type="Pfam" id="PF04883">
    <property type="entry name" value="HK97-gp10_like"/>
    <property type="match status" value="1"/>
</dbReference>
<gene>
    <name evidence="1" type="ORF">UFOVP306_26</name>
</gene>
<evidence type="ECO:0000313" key="1">
    <source>
        <dbReference type="EMBL" id="CAB4136549.1"/>
    </source>
</evidence>
<dbReference type="EMBL" id="LR796317">
    <property type="protein sequence ID" value="CAB4136549.1"/>
    <property type="molecule type" value="Genomic_DNA"/>
</dbReference>
<reference evidence="1" key="1">
    <citation type="submission" date="2020-04" db="EMBL/GenBank/DDBJ databases">
        <authorList>
            <person name="Chiriac C."/>
            <person name="Salcher M."/>
            <person name="Ghai R."/>
            <person name="Kavagutti S V."/>
        </authorList>
    </citation>
    <scope>NUCLEOTIDE SEQUENCE</scope>
</reference>
<protein>
    <submittedName>
        <fullName evidence="1">Phge_HK97_gp10, phage protein, HK97 gp10 family</fullName>
    </submittedName>
</protein>
<name>A0A6J5LXS5_9CAUD</name>
<accession>A0A6J5LXS5</accession>
<dbReference type="NCBIfam" id="TIGR01725">
    <property type="entry name" value="phge_HK97_gp10"/>
    <property type="match status" value="1"/>
</dbReference>
<sequence>MSVIQQFSVEGFPELFATLETLKQEIGKGKTDKIYRDSMAAAFKPVLDAAKRNAPKDTGQLADRIYMKVHRPNRSDKASKYYEQGEVYMARVSASPLRDDSKLHVTLNKRGKFQTVWRNKRPVAVSNEFGNAATPKHPFLRPALESNIQLVINILGDKLGHAIDEAAKKAAKAKG</sequence>
<proteinExistence type="predicted"/>